<organism evidence="1 2">
    <name type="scientific">Anaerobutyricum hallii</name>
    <dbReference type="NCBI Taxonomy" id="39488"/>
    <lineage>
        <taxon>Bacteria</taxon>
        <taxon>Bacillati</taxon>
        <taxon>Bacillota</taxon>
        <taxon>Clostridia</taxon>
        <taxon>Lachnospirales</taxon>
        <taxon>Lachnospiraceae</taxon>
        <taxon>Anaerobutyricum</taxon>
    </lineage>
</organism>
<name>A0A173RK06_9FIRM</name>
<accession>A0A173RK06</accession>
<evidence type="ECO:0000313" key="2">
    <source>
        <dbReference type="Proteomes" id="UP000095390"/>
    </source>
</evidence>
<evidence type="ECO:0000313" key="1">
    <source>
        <dbReference type="EMBL" id="CUM78263.1"/>
    </source>
</evidence>
<sequence>MSLEKLSEKDKPMEQIKSSILPRFSLKDIGRKLDKLDSDKPNVVQNKLDGCRREEQVGRELKKMYPERKGYTVLRERELCDRDGNPVKDSETGQKRRIDFVVVKDGKVVDMVEVTSETAPKRNQLQKEYRIRSVGGNYVQYEGRIYRIPDNVETRVRRL</sequence>
<gene>
    <name evidence="1" type="ORF">ERS852578_00194</name>
</gene>
<proteinExistence type="predicted"/>
<protein>
    <submittedName>
        <fullName evidence="1">Uncharacterized protein</fullName>
    </submittedName>
</protein>
<dbReference type="OrthoDB" id="3078525at2"/>
<dbReference type="EMBL" id="CYYC01000002">
    <property type="protein sequence ID" value="CUM78263.1"/>
    <property type="molecule type" value="Genomic_DNA"/>
</dbReference>
<dbReference type="RefSeq" id="WP_055182080.1">
    <property type="nucleotide sequence ID" value="NZ_CYYC01000002.1"/>
</dbReference>
<reference evidence="1 2" key="1">
    <citation type="submission" date="2015-09" db="EMBL/GenBank/DDBJ databases">
        <authorList>
            <consortium name="Pathogen Informatics"/>
        </authorList>
    </citation>
    <scope>NUCLEOTIDE SEQUENCE [LARGE SCALE GENOMIC DNA]</scope>
    <source>
        <strain evidence="1 2">2789STDY5834966</strain>
    </source>
</reference>
<dbReference type="AlphaFoldDB" id="A0A173RK06"/>
<dbReference type="Proteomes" id="UP000095390">
    <property type="component" value="Unassembled WGS sequence"/>
</dbReference>